<name>A0A913YS11_EXADI</name>
<evidence type="ECO:0000313" key="2">
    <source>
        <dbReference type="Proteomes" id="UP000887567"/>
    </source>
</evidence>
<dbReference type="AlphaFoldDB" id="A0A913YS11"/>
<dbReference type="EnsemblMetazoa" id="XM_028662484.1">
    <property type="protein sequence ID" value="XP_028518285.1"/>
    <property type="gene ID" value="LOC114576227"/>
</dbReference>
<dbReference type="KEGG" id="epa:114576227"/>
<protein>
    <submittedName>
        <fullName evidence="1">Uncharacterized protein</fullName>
    </submittedName>
</protein>
<dbReference type="Proteomes" id="UP000887567">
    <property type="component" value="Unplaced"/>
</dbReference>
<sequence length="172" mass="19860">MEVRDKAKTDQLWGENFGCFEKPSLDKEPQSNINIPDIVPSEYKSVETQPSNDLGDGMVHPITKSERHFVVGDRFHNSTNPHKSPLCAYHNINLCRQAYTITTSTQESENNRKNVQRLRSTCQQSFEVHYLFNYLMDFYLNENIVNKQKKSLENSTGALCERNTLGRFILKA</sequence>
<dbReference type="RefSeq" id="XP_028518285.1">
    <property type="nucleotide sequence ID" value="XM_028662484.1"/>
</dbReference>
<proteinExistence type="predicted"/>
<organism evidence="1 2">
    <name type="scientific">Exaiptasia diaphana</name>
    <name type="common">Tropical sea anemone</name>
    <name type="synonym">Aiptasia pulchella</name>
    <dbReference type="NCBI Taxonomy" id="2652724"/>
    <lineage>
        <taxon>Eukaryota</taxon>
        <taxon>Metazoa</taxon>
        <taxon>Cnidaria</taxon>
        <taxon>Anthozoa</taxon>
        <taxon>Hexacorallia</taxon>
        <taxon>Actiniaria</taxon>
        <taxon>Aiptasiidae</taxon>
        <taxon>Exaiptasia</taxon>
    </lineage>
</organism>
<keyword evidence="2" id="KW-1185">Reference proteome</keyword>
<evidence type="ECO:0000313" key="1">
    <source>
        <dbReference type="EnsemblMetazoa" id="XP_028518285.1"/>
    </source>
</evidence>
<dbReference type="OrthoDB" id="5988295at2759"/>
<reference evidence="1" key="1">
    <citation type="submission" date="2022-11" db="UniProtKB">
        <authorList>
            <consortium name="EnsemblMetazoa"/>
        </authorList>
    </citation>
    <scope>IDENTIFICATION</scope>
</reference>
<dbReference type="GeneID" id="114576227"/>
<accession>A0A913YS11</accession>